<evidence type="ECO:0000256" key="5">
    <source>
        <dbReference type="ARBA" id="ARBA00023002"/>
    </source>
</evidence>
<dbReference type="InterPro" id="IPR037069">
    <property type="entry name" value="AcylCoA_DH/ox_N_sf"/>
</dbReference>
<dbReference type="GO" id="GO:0003995">
    <property type="term" value="F:acyl-CoA dehydrogenase activity"/>
    <property type="evidence" value="ECO:0007669"/>
    <property type="project" value="TreeGrafter"/>
</dbReference>
<comment type="cofactor">
    <cofactor evidence="1 6">
        <name>FAD</name>
        <dbReference type="ChEBI" id="CHEBI:57692"/>
    </cofactor>
</comment>
<comment type="similarity">
    <text evidence="2 6">Belongs to the acyl-CoA dehydrogenase family.</text>
</comment>
<proteinExistence type="inferred from homology"/>
<dbReference type="RefSeq" id="WP_123631792.1">
    <property type="nucleotide sequence ID" value="NZ_AYKH01000034.1"/>
</dbReference>
<dbReference type="PANTHER" id="PTHR43884:SF20">
    <property type="entry name" value="ACYL-COA DEHYDROGENASE FADE28"/>
    <property type="match status" value="1"/>
</dbReference>
<sequence>MLLNDDQSMLADLAARLFTDKADPDTVRAIRDGRIDSGYDQTLWQAMGEAGLTGILVPEAHGGMDFGLVGAGLVAREAGRRLAMTPYVSSAVLAATALGAADDDALRARWLPALADARAIATLACDEGRHHRPHDPATRAVAGGDGGWHLQGEKTLVSDAAEADLLLVSADDGDGDGDGPCLFAVEAGAAGLTIESTPLLDSRSCARITLDRTPAQPLGAGRPALDASLRAGRAVLAAELVGIAREVFARTLGYLHERRQFGRAIGSFQALQHRAAHLSVEIEMAEALAFRALEACDRDEPGADAMVPAAKAKAAAVARVAAAEGVQMHGGMGMTDEFDIGLFMKRARAAGHTLGGDRYCTDAFARARGY</sequence>
<dbReference type="SUPFAM" id="SSF56645">
    <property type="entry name" value="Acyl-CoA dehydrogenase NM domain-like"/>
    <property type="match status" value="1"/>
</dbReference>
<comment type="caution">
    <text evidence="10">The sequence shown here is derived from an EMBL/GenBank/DDBJ whole genome shotgun (WGS) entry which is preliminary data.</text>
</comment>
<dbReference type="Pfam" id="PF00441">
    <property type="entry name" value="Acyl-CoA_dh_1"/>
    <property type="match status" value="1"/>
</dbReference>
<keyword evidence="5 6" id="KW-0560">Oxidoreductase</keyword>
<dbReference type="AlphaFoldDB" id="A0A423PIK4"/>
<reference evidence="10 11" key="1">
    <citation type="submission" date="2013-10" db="EMBL/GenBank/DDBJ databases">
        <title>Salinisphaera orenii MK-B5 Genome Sequencing.</title>
        <authorList>
            <person name="Lai Q."/>
            <person name="Li C."/>
            <person name="Shao Z."/>
        </authorList>
    </citation>
    <scope>NUCLEOTIDE SEQUENCE [LARGE SCALE GENOMIC DNA]</scope>
    <source>
        <strain evidence="10 11">MK-B5</strain>
    </source>
</reference>
<evidence type="ECO:0000259" key="7">
    <source>
        <dbReference type="Pfam" id="PF00441"/>
    </source>
</evidence>
<dbReference type="Pfam" id="PF02771">
    <property type="entry name" value="Acyl-CoA_dh_N"/>
    <property type="match status" value="1"/>
</dbReference>
<dbReference type="InterPro" id="IPR046373">
    <property type="entry name" value="Acyl-CoA_Oxase/DH_mid-dom_sf"/>
</dbReference>
<organism evidence="10 11">
    <name type="scientific">Salinisphaera orenii MK-B5</name>
    <dbReference type="NCBI Taxonomy" id="856730"/>
    <lineage>
        <taxon>Bacteria</taxon>
        <taxon>Pseudomonadati</taxon>
        <taxon>Pseudomonadota</taxon>
        <taxon>Gammaproteobacteria</taxon>
        <taxon>Salinisphaerales</taxon>
        <taxon>Salinisphaeraceae</taxon>
        <taxon>Salinisphaera</taxon>
    </lineage>
</organism>
<evidence type="ECO:0000256" key="3">
    <source>
        <dbReference type="ARBA" id="ARBA00022630"/>
    </source>
</evidence>
<dbReference type="PANTHER" id="PTHR43884">
    <property type="entry name" value="ACYL-COA DEHYDROGENASE"/>
    <property type="match status" value="1"/>
</dbReference>
<feature type="domain" description="Acyl-CoA dehydrogenase/oxidase N-terminal" evidence="9">
    <location>
        <begin position="5"/>
        <end position="116"/>
    </location>
</feature>
<evidence type="ECO:0000256" key="1">
    <source>
        <dbReference type="ARBA" id="ARBA00001974"/>
    </source>
</evidence>
<dbReference type="Gene3D" id="1.20.140.10">
    <property type="entry name" value="Butyryl-CoA Dehydrogenase, subunit A, domain 3"/>
    <property type="match status" value="1"/>
</dbReference>
<dbReference type="Gene3D" id="1.10.540.10">
    <property type="entry name" value="Acyl-CoA dehydrogenase/oxidase, N-terminal domain"/>
    <property type="match status" value="1"/>
</dbReference>
<evidence type="ECO:0000256" key="4">
    <source>
        <dbReference type="ARBA" id="ARBA00022827"/>
    </source>
</evidence>
<dbReference type="Gene3D" id="2.40.110.10">
    <property type="entry name" value="Butyryl-CoA Dehydrogenase, subunit A, domain 2"/>
    <property type="match status" value="1"/>
</dbReference>
<dbReference type="InterPro" id="IPR006091">
    <property type="entry name" value="Acyl-CoA_Oxase/DH_mid-dom"/>
</dbReference>
<name>A0A423PIK4_9GAMM</name>
<evidence type="ECO:0000256" key="2">
    <source>
        <dbReference type="ARBA" id="ARBA00009347"/>
    </source>
</evidence>
<keyword evidence="11" id="KW-1185">Reference proteome</keyword>
<dbReference type="CDD" id="cd00567">
    <property type="entry name" value="ACAD"/>
    <property type="match status" value="1"/>
</dbReference>
<dbReference type="GO" id="GO:0050660">
    <property type="term" value="F:flavin adenine dinucleotide binding"/>
    <property type="evidence" value="ECO:0007669"/>
    <property type="project" value="InterPro"/>
</dbReference>
<evidence type="ECO:0000259" key="8">
    <source>
        <dbReference type="Pfam" id="PF02770"/>
    </source>
</evidence>
<protein>
    <submittedName>
        <fullName evidence="10">Acyl-CoA dehydrogenase</fullName>
    </submittedName>
</protein>
<dbReference type="InterPro" id="IPR013786">
    <property type="entry name" value="AcylCoA_DH/ox_N"/>
</dbReference>
<dbReference type="InterPro" id="IPR009100">
    <property type="entry name" value="AcylCoA_DH/oxidase_NM_dom_sf"/>
</dbReference>
<dbReference type="Proteomes" id="UP000283993">
    <property type="component" value="Unassembled WGS sequence"/>
</dbReference>
<evidence type="ECO:0000256" key="6">
    <source>
        <dbReference type="RuleBase" id="RU362125"/>
    </source>
</evidence>
<dbReference type="SUPFAM" id="SSF47203">
    <property type="entry name" value="Acyl-CoA dehydrogenase C-terminal domain-like"/>
    <property type="match status" value="1"/>
</dbReference>
<dbReference type="InterPro" id="IPR009075">
    <property type="entry name" value="AcylCo_DH/oxidase_C"/>
</dbReference>
<keyword evidence="3 6" id="KW-0285">Flavoprotein</keyword>
<dbReference type="InterPro" id="IPR036250">
    <property type="entry name" value="AcylCo_DH-like_C"/>
</dbReference>
<feature type="domain" description="Acyl-CoA oxidase/dehydrogenase middle" evidence="8">
    <location>
        <begin position="135"/>
        <end position="198"/>
    </location>
</feature>
<accession>A0A423PIK4</accession>
<keyword evidence="4 6" id="KW-0274">FAD</keyword>
<feature type="domain" description="Acyl-CoA dehydrogenase/oxidase C-terminal" evidence="7">
    <location>
        <begin position="221"/>
        <end position="353"/>
    </location>
</feature>
<dbReference type="EMBL" id="AYKH01000034">
    <property type="protein sequence ID" value="ROO25430.1"/>
    <property type="molecule type" value="Genomic_DNA"/>
</dbReference>
<evidence type="ECO:0000313" key="10">
    <source>
        <dbReference type="EMBL" id="ROO25430.1"/>
    </source>
</evidence>
<dbReference type="Pfam" id="PF02770">
    <property type="entry name" value="Acyl-CoA_dh_M"/>
    <property type="match status" value="1"/>
</dbReference>
<evidence type="ECO:0000259" key="9">
    <source>
        <dbReference type="Pfam" id="PF02771"/>
    </source>
</evidence>
<gene>
    <name evidence="10" type="ORF">SAOR_12850</name>
</gene>
<evidence type="ECO:0000313" key="11">
    <source>
        <dbReference type="Proteomes" id="UP000283993"/>
    </source>
</evidence>